<evidence type="ECO:0000256" key="4">
    <source>
        <dbReference type="PROSITE-ProRule" id="PRU00134"/>
    </source>
</evidence>
<sequence length="415" mass="47017">MAAYRCASGPCRKVGTLRCGSCKTTYYCSKVCQTAHWKRHKLTCDGPDAYSPLRPGVFNFLGMPRRLRDKIYEEVIISKLSPSDQVKYDEVAAHDSEPDVRNNRRDYLDVFDRRIMVSPEFTLTIVRNTPIWGFKPLVLARGLLLSNKQISQELMELHFSKNTFLALVQDDHVCDGSPPAFRNYVAHFTKAKNLYIDIVTNKYHPGENGFQASVNTIKRQLLTLILALNRTGTSLDSLTVRYHSCFDGEIEDLRIDADGLAAHPQARPIWVVDSRTDKFHVIEHAEMKQLYLHSATIAKALCALEVPVSKFRIFGDMSGPDLTRLSHKFDFAIPQVDAALDEYDQRISKDAENAREMASRDTDTAKLWSDLARSQDRIFSTGVSLRRRAIMAAPPSFVPGAEEEARRLMAIARFI</sequence>
<dbReference type="SUPFAM" id="SSF144232">
    <property type="entry name" value="HIT/MYND zinc finger-like"/>
    <property type="match status" value="1"/>
</dbReference>
<feature type="non-terminal residue" evidence="6">
    <location>
        <position position="1"/>
    </location>
</feature>
<dbReference type="OrthoDB" id="3649779at2759"/>
<evidence type="ECO:0000256" key="2">
    <source>
        <dbReference type="ARBA" id="ARBA00022771"/>
    </source>
</evidence>
<proteinExistence type="predicted"/>
<evidence type="ECO:0000256" key="1">
    <source>
        <dbReference type="ARBA" id="ARBA00022723"/>
    </source>
</evidence>
<evidence type="ECO:0000313" key="6">
    <source>
        <dbReference type="EMBL" id="KAG9686883.1"/>
    </source>
</evidence>
<keyword evidence="2 4" id="KW-0863">Zinc-finger</keyword>
<keyword evidence="3" id="KW-0862">Zinc</keyword>
<organism evidence="6 7">
    <name type="scientific">Aureobasidium melanogenum</name>
    <name type="common">Aureobasidium pullulans var. melanogenum</name>
    <dbReference type="NCBI Taxonomy" id="46634"/>
    <lineage>
        <taxon>Eukaryota</taxon>
        <taxon>Fungi</taxon>
        <taxon>Dikarya</taxon>
        <taxon>Ascomycota</taxon>
        <taxon>Pezizomycotina</taxon>
        <taxon>Dothideomycetes</taxon>
        <taxon>Dothideomycetidae</taxon>
        <taxon>Dothideales</taxon>
        <taxon>Saccotheciaceae</taxon>
        <taxon>Aureobasidium</taxon>
    </lineage>
</organism>
<accession>A0A9P8EDL2</accession>
<keyword evidence="1" id="KW-0479">Metal-binding</keyword>
<gene>
    <name evidence="6" type="ORF">KCU76_g10706</name>
</gene>
<dbReference type="PROSITE" id="PS50865">
    <property type="entry name" value="ZF_MYND_2"/>
    <property type="match status" value="1"/>
</dbReference>
<dbReference type="EMBL" id="JAHFXF010000486">
    <property type="protein sequence ID" value="KAG9686883.1"/>
    <property type="molecule type" value="Genomic_DNA"/>
</dbReference>
<dbReference type="GO" id="GO:0008270">
    <property type="term" value="F:zinc ion binding"/>
    <property type="evidence" value="ECO:0007669"/>
    <property type="project" value="UniProtKB-KW"/>
</dbReference>
<dbReference type="Pfam" id="PF01753">
    <property type="entry name" value="zf-MYND"/>
    <property type="match status" value="1"/>
</dbReference>
<reference evidence="6" key="1">
    <citation type="journal article" date="2021" name="J Fungi (Basel)">
        <title>Virulence traits and population genomics of the black yeast Aureobasidium melanogenum.</title>
        <authorList>
            <person name="Cernosa A."/>
            <person name="Sun X."/>
            <person name="Gostincar C."/>
            <person name="Fang C."/>
            <person name="Gunde-Cimerman N."/>
            <person name="Song Z."/>
        </authorList>
    </citation>
    <scope>NUCLEOTIDE SEQUENCE</scope>
    <source>
        <strain evidence="6">EXF-9911</strain>
    </source>
</reference>
<reference evidence="6" key="2">
    <citation type="submission" date="2021-08" db="EMBL/GenBank/DDBJ databases">
        <authorList>
            <person name="Gostincar C."/>
            <person name="Sun X."/>
            <person name="Song Z."/>
            <person name="Gunde-Cimerman N."/>
        </authorList>
    </citation>
    <scope>NUCLEOTIDE SEQUENCE</scope>
    <source>
        <strain evidence="6">EXF-9911</strain>
    </source>
</reference>
<dbReference type="Proteomes" id="UP000779574">
    <property type="component" value="Unassembled WGS sequence"/>
</dbReference>
<feature type="domain" description="MYND-type" evidence="5">
    <location>
        <begin position="3"/>
        <end position="44"/>
    </location>
</feature>
<evidence type="ECO:0000313" key="7">
    <source>
        <dbReference type="Proteomes" id="UP000779574"/>
    </source>
</evidence>
<name>A0A9P8EDL2_AURME</name>
<dbReference type="Gene3D" id="6.10.140.2220">
    <property type="match status" value="1"/>
</dbReference>
<protein>
    <recommendedName>
        <fullName evidence="5">MYND-type domain-containing protein</fullName>
    </recommendedName>
</protein>
<dbReference type="PROSITE" id="PS01360">
    <property type="entry name" value="ZF_MYND_1"/>
    <property type="match status" value="1"/>
</dbReference>
<comment type="caution">
    <text evidence="6">The sequence shown here is derived from an EMBL/GenBank/DDBJ whole genome shotgun (WGS) entry which is preliminary data.</text>
</comment>
<evidence type="ECO:0000256" key="3">
    <source>
        <dbReference type="ARBA" id="ARBA00022833"/>
    </source>
</evidence>
<dbReference type="InterPro" id="IPR002893">
    <property type="entry name" value="Znf_MYND"/>
</dbReference>
<evidence type="ECO:0000259" key="5">
    <source>
        <dbReference type="PROSITE" id="PS50865"/>
    </source>
</evidence>
<dbReference type="AlphaFoldDB" id="A0A9P8EDL2"/>